<protein>
    <submittedName>
        <fullName evidence="6">DoxX-like family protein</fullName>
    </submittedName>
</protein>
<dbReference type="GO" id="GO:0016020">
    <property type="term" value="C:membrane"/>
    <property type="evidence" value="ECO:0007669"/>
    <property type="project" value="UniProtKB-SubCell"/>
</dbReference>
<proteinExistence type="predicted"/>
<dbReference type="EMBL" id="LT629690">
    <property type="protein sequence ID" value="SDF79070.1"/>
    <property type="molecule type" value="Genomic_DNA"/>
</dbReference>
<feature type="transmembrane region" description="Helical" evidence="5">
    <location>
        <begin position="76"/>
        <end position="93"/>
    </location>
</feature>
<dbReference type="Proteomes" id="UP000182427">
    <property type="component" value="Chromosome I"/>
</dbReference>
<evidence type="ECO:0000313" key="6">
    <source>
        <dbReference type="EMBL" id="SDF79070.1"/>
    </source>
</evidence>
<keyword evidence="3 5" id="KW-1133">Transmembrane helix</keyword>
<dbReference type="RefSeq" id="WP_172838312.1">
    <property type="nucleotide sequence ID" value="NZ_LT629690.1"/>
</dbReference>
<sequence length="128" mass="13857">MAEESTPSRAQFWTGWVLSAIPALMLFTGAFTALSGAEMVKQGMAPFGIPTTMILWVGLCELLCSVLYLIPRTAPLGAILMTAYMGGAVMTHARVGDPMWVVPVVFGCLLWAGLLLRRPGLRKVMLGW</sequence>
<evidence type="ECO:0000256" key="2">
    <source>
        <dbReference type="ARBA" id="ARBA00022692"/>
    </source>
</evidence>
<evidence type="ECO:0000256" key="3">
    <source>
        <dbReference type="ARBA" id="ARBA00022989"/>
    </source>
</evidence>
<name>A0A1G7P0W0_9BACT</name>
<dbReference type="AlphaFoldDB" id="A0A1G7P0W0"/>
<evidence type="ECO:0000256" key="5">
    <source>
        <dbReference type="SAM" id="Phobius"/>
    </source>
</evidence>
<accession>A0A1G7P0W0</accession>
<dbReference type="Pfam" id="PF13564">
    <property type="entry name" value="DoxX_2"/>
    <property type="match status" value="1"/>
</dbReference>
<feature type="transmembrane region" description="Helical" evidence="5">
    <location>
        <begin position="99"/>
        <end position="116"/>
    </location>
</feature>
<feature type="transmembrane region" description="Helical" evidence="5">
    <location>
        <begin position="12"/>
        <end position="35"/>
    </location>
</feature>
<dbReference type="InterPro" id="IPR032808">
    <property type="entry name" value="DoxX"/>
</dbReference>
<evidence type="ECO:0000256" key="4">
    <source>
        <dbReference type="ARBA" id="ARBA00023136"/>
    </source>
</evidence>
<evidence type="ECO:0000256" key="1">
    <source>
        <dbReference type="ARBA" id="ARBA00004141"/>
    </source>
</evidence>
<keyword evidence="7" id="KW-1185">Reference proteome</keyword>
<gene>
    <name evidence="6" type="ORF">SAMN05444167_3324</name>
</gene>
<keyword evidence="2 5" id="KW-0812">Transmembrane</keyword>
<keyword evidence="4 5" id="KW-0472">Membrane</keyword>
<evidence type="ECO:0000313" key="7">
    <source>
        <dbReference type="Proteomes" id="UP000182427"/>
    </source>
</evidence>
<comment type="subcellular location">
    <subcellularLocation>
        <location evidence="1">Membrane</location>
        <topology evidence="1">Multi-pass membrane protein</topology>
    </subcellularLocation>
</comment>
<reference evidence="6 7" key="1">
    <citation type="submission" date="2016-10" db="EMBL/GenBank/DDBJ databases">
        <authorList>
            <person name="de Groot N.N."/>
        </authorList>
    </citation>
    <scope>NUCLEOTIDE SEQUENCE [LARGE SCALE GENOMIC DNA]</scope>
    <source>
        <strain evidence="6 7">GAS232</strain>
    </source>
</reference>
<feature type="transmembrane region" description="Helical" evidence="5">
    <location>
        <begin position="47"/>
        <end position="69"/>
    </location>
</feature>
<organism evidence="6 7">
    <name type="scientific">Terriglobus roseus</name>
    <dbReference type="NCBI Taxonomy" id="392734"/>
    <lineage>
        <taxon>Bacteria</taxon>
        <taxon>Pseudomonadati</taxon>
        <taxon>Acidobacteriota</taxon>
        <taxon>Terriglobia</taxon>
        <taxon>Terriglobales</taxon>
        <taxon>Acidobacteriaceae</taxon>
        <taxon>Terriglobus</taxon>
    </lineage>
</organism>